<feature type="region of interest" description="Disordered" evidence="1">
    <location>
        <begin position="209"/>
        <end position="238"/>
    </location>
</feature>
<evidence type="ECO:0000256" key="2">
    <source>
        <dbReference type="SAM" id="Phobius"/>
    </source>
</evidence>
<feature type="transmembrane region" description="Helical" evidence="2">
    <location>
        <begin position="95"/>
        <end position="113"/>
    </location>
</feature>
<feature type="transmembrane region" description="Helical" evidence="2">
    <location>
        <begin position="12"/>
        <end position="29"/>
    </location>
</feature>
<feature type="transmembrane region" description="Helical" evidence="2">
    <location>
        <begin position="41"/>
        <end position="64"/>
    </location>
</feature>
<evidence type="ECO:0000313" key="4">
    <source>
        <dbReference type="Proteomes" id="UP000252530"/>
    </source>
</evidence>
<feature type="transmembrane region" description="Helical" evidence="2">
    <location>
        <begin position="71"/>
        <end position="89"/>
    </location>
</feature>
<dbReference type="AlphaFoldDB" id="A0A366K9F1"/>
<dbReference type="NCBIfam" id="TIGR02185">
    <property type="entry name" value="Trep_Strep"/>
    <property type="match status" value="1"/>
</dbReference>
<evidence type="ECO:0000256" key="1">
    <source>
        <dbReference type="SAM" id="MobiDB-lite"/>
    </source>
</evidence>
<dbReference type="OrthoDB" id="9781459at2"/>
<organism evidence="3 4">
    <name type="scientific">Bifidobacterium aemilianum</name>
    <dbReference type="NCBI Taxonomy" id="2493120"/>
    <lineage>
        <taxon>Bacteria</taxon>
        <taxon>Bacillati</taxon>
        <taxon>Actinomycetota</taxon>
        <taxon>Actinomycetes</taxon>
        <taxon>Bifidobacteriales</taxon>
        <taxon>Bifidobacteriaceae</taxon>
        <taxon>Bifidobacterium</taxon>
    </lineage>
</organism>
<reference evidence="3 4" key="1">
    <citation type="submission" date="2017-10" db="EMBL/GenBank/DDBJ databases">
        <title>Bifidobacterium xylocopum sp. nov. and Bifidobacterium aemilianum sp. nov., from the carpenter bee (Xylocopa violacea) digestive tract.</title>
        <authorList>
            <person name="Alberoni D."/>
            <person name="Baffoni L."/>
            <person name="Di Gioia D."/>
            <person name="Gaggia F."/>
            <person name="Biavati B."/>
        </authorList>
    </citation>
    <scope>NUCLEOTIDE SEQUENCE [LARGE SCALE GENOMIC DNA]</scope>
    <source>
        <strain evidence="3 4">XV10</strain>
    </source>
</reference>
<dbReference type="Proteomes" id="UP000252530">
    <property type="component" value="Unassembled WGS sequence"/>
</dbReference>
<gene>
    <name evidence="3" type="ORF">CRD60_03990</name>
</gene>
<keyword evidence="2" id="KW-0812">Transmembrane</keyword>
<dbReference type="InterPro" id="IPR011733">
    <property type="entry name" value="CHP02185_IM"/>
</dbReference>
<proteinExistence type="predicted"/>
<name>A0A366K9F1_9BIFI</name>
<keyword evidence="4" id="KW-1185">Reference proteome</keyword>
<feature type="transmembrane region" description="Helical" evidence="2">
    <location>
        <begin position="163"/>
        <end position="189"/>
    </location>
</feature>
<accession>A0A366K9F1</accession>
<protein>
    <submittedName>
        <fullName evidence="3">ABC transporter permease</fullName>
    </submittedName>
</protein>
<dbReference type="RefSeq" id="WP_113860207.1">
    <property type="nucleotide sequence ID" value="NZ_PDCG01000003.1"/>
</dbReference>
<keyword evidence="2" id="KW-0472">Membrane</keyword>
<keyword evidence="2" id="KW-1133">Transmembrane helix</keyword>
<feature type="transmembrane region" description="Helical" evidence="2">
    <location>
        <begin position="120"/>
        <end position="143"/>
    </location>
</feature>
<comment type="caution">
    <text evidence="3">The sequence shown here is derived from an EMBL/GenBank/DDBJ whole genome shotgun (WGS) entry which is preliminary data.</text>
</comment>
<feature type="compositionally biased region" description="Low complexity" evidence="1">
    <location>
        <begin position="209"/>
        <end position="231"/>
    </location>
</feature>
<evidence type="ECO:0000313" key="3">
    <source>
        <dbReference type="EMBL" id="RBP97957.1"/>
    </source>
</evidence>
<dbReference type="EMBL" id="PDCG01000003">
    <property type="protein sequence ID" value="RBP97957.1"/>
    <property type="molecule type" value="Genomic_DNA"/>
</dbReference>
<sequence length="238" mass="24862">MGGFKALKTKDLVNIGIYTALYFVCMGLAEGLTTLVTGLVLPGYASILVPCMVGLFAGPVYMLLCQKVPKFGAISILGTVMGLFFLVSGHFALSFFPYIICGVLADLLQTVVGKSRSTPMLYLSYLVLTFGATGPVLPLWFMKGAYVASLQKRGKDGTYINNLFAHIDSITLLALLVFTLAGGLIGAYIGKRLVDKHFKPAAGPQAGQAVQTTTAAAPAAGAGSQGLPAPQSQAGTDE</sequence>
<dbReference type="Pfam" id="PF09605">
    <property type="entry name" value="Trep_Strep"/>
    <property type="match status" value="1"/>
</dbReference>